<comment type="caution">
    <text evidence="4">The sequence shown here is derived from an EMBL/GenBank/DDBJ whole genome shotgun (WGS) entry which is preliminary data.</text>
</comment>
<dbReference type="SUPFAM" id="SSF82171">
    <property type="entry name" value="DPP6 N-terminal domain-like"/>
    <property type="match status" value="1"/>
</dbReference>
<name>A0ABT2YG28_9BURK</name>
<evidence type="ECO:0000313" key="5">
    <source>
        <dbReference type="Proteomes" id="UP001209701"/>
    </source>
</evidence>
<keyword evidence="1 4" id="KW-0378">Hydrolase</keyword>
<sequence>MSVFRIGRRVLAKALLLVFCGLAGAKPSPSLPAIEDFFRLPMYRGGVLSPDGRLMAIVTSPEGRRTQLAVVNLQDFSASKAVIGLGDTDINRVFWVNNKRLVFDVAQLQEASEKPVAQGLWAIDVDGENLKQLVNAESSRPSVNADGIAALKNSMFKERREELLPWTWHLHRVLEDGSDDVIIEENRYNGLGEFTSAVLARLDTRNGRKSSVLDNAPPHVYTWLVDKTGRPVAATAIDKDRYAMYLPSADARSWTLWREDERFNSSLPSWYEAGPHGQLYLVGNPSQPTGTQALLRMDSAKPEAALQDVMNIKGYDFSGELVFDDKTGRLLGIHYEGESRDSVWFDGQMKALQAAVDKALPATVNQIDCRDCLNSNLVLVKSSSDRQPTIFSSFQRDSLALKPLLSARSWIKPQEMARREPMRISTRDGLSLPLVVTRPKSMPTGANSKAMMPTVLLVHGGPYVRGNHWEWSAEAQFLASRGYLVIEPDFRGSSGYGTAHSRAGWKQWGLAMQDDLADAVQWAVKSGSADPSRICIAGASYGGYAAMMGLIKQPELFRCGINWVGVSDLKLLFSSLNSDASELGRSYDLVNLIGHPDADSERLDATSPLKQAARLKRPLLMAYGALDRRVPMEHGLRMRDALAATGHKNVEWVLYPEERHGWRALETNKDFWGRVERFLQQHIGTPP</sequence>
<keyword evidence="5" id="KW-1185">Reference proteome</keyword>
<dbReference type="RefSeq" id="WP_263571586.1">
    <property type="nucleotide sequence ID" value="NZ_JAJIRN010000005.1"/>
</dbReference>
<dbReference type="Proteomes" id="UP001209701">
    <property type="component" value="Unassembled WGS sequence"/>
</dbReference>
<dbReference type="GO" id="GO:0016787">
    <property type="term" value="F:hydrolase activity"/>
    <property type="evidence" value="ECO:0007669"/>
    <property type="project" value="UniProtKB-KW"/>
</dbReference>
<evidence type="ECO:0000256" key="2">
    <source>
        <dbReference type="SAM" id="SignalP"/>
    </source>
</evidence>
<accession>A0ABT2YG28</accession>
<dbReference type="Gene3D" id="3.40.50.1820">
    <property type="entry name" value="alpha/beta hydrolase"/>
    <property type="match status" value="1"/>
</dbReference>
<dbReference type="InterPro" id="IPR029058">
    <property type="entry name" value="AB_hydrolase_fold"/>
</dbReference>
<evidence type="ECO:0000256" key="1">
    <source>
        <dbReference type="ARBA" id="ARBA00022801"/>
    </source>
</evidence>
<organism evidence="4 5">
    <name type="scientific">Roseateles oligotrophus</name>
    <dbReference type="NCBI Taxonomy" id="1769250"/>
    <lineage>
        <taxon>Bacteria</taxon>
        <taxon>Pseudomonadati</taxon>
        <taxon>Pseudomonadota</taxon>
        <taxon>Betaproteobacteria</taxon>
        <taxon>Burkholderiales</taxon>
        <taxon>Sphaerotilaceae</taxon>
        <taxon>Roseateles</taxon>
    </lineage>
</organism>
<evidence type="ECO:0000313" key="4">
    <source>
        <dbReference type="EMBL" id="MCV2369002.1"/>
    </source>
</evidence>
<protein>
    <submittedName>
        <fullName evidence="4">Alpha/beta fold hydrolase</fullName>
    </submittedName>
</protein>
<gene>
    <name evidence="4" type="ORF">LNV07_13015</name>
</gene>
<proteinExistence type="predicted"/>
<feature type="chain" id="PRO_5046979585" evidence="2">
    <location>
        <begin position="26"/>
        <end position="687"/>
    </location>
</feature>
<dbReference type="EMBL" id="JAJIRN010000005">
    <property type="protein sequence ID" value="MCV2369002.1"/>
    <property type="molecule type" value="Genomic_DNA"/>
</dbReference>
<reference evidence="4 5" key="1">
    <citation type="submission" date="2021-11" db="EMBL/GenBank/DDBJ databases">
        <authorList>
            <person name="Liang Q."/>
            <person name="Mou H."/>
            <person name="Liu Z."/>
        </authorList>
    </citation>
    <scope>NUCLEOTIDE SEQUENCE [LARGE SCALE GENOMIC DNA]</scope>
    <source>
        <strain evidence="4 5">CHU3</strain>
    </source>
</reference>
<dbReference type="InterPro" id="IPR011042">
    <property type="entry name" value="6-blade_b-propeller_TolB-like"/>
</dbReference>
<dbReference type="Pfam" id="PF00326">
    <property type="entry name" value="Peptidase_S9"/>
    <property type="match status" value="1"/>
</dbReference>
<dbReference type="SUPFAM" id="SSF53474">
    <property type="entry name" value="alpha/beta-Hydrolases"/>
    <property type="match status" value="1"/>
</dbReference>
<feature type="domain" description="Peptidase S9 prolyl oligopeptidase catalytic" evidence="3">
    <location>
        <begin position="469"/>
        <end position="684"/>
    </location>
</feature>
<dbReference type="Gene3D" id="2.120.10.30">
    <property type="entry name" value="TolB, C-terminal domain"/>
    <property type="match status" value="1"/>
</dbReference>
<keyword evidence="2" id="KW-0732">Signal</keyword>
<dbReference type="PANTHER" id="PTHR42776:SF27">
    <property type="entry name" value="DIPEPTIDYL PEPTIDASE FAMILY MEMBER 6"/>
    <property type="match status" value="1"/>
</dbReference>
<dbReference type="InterPro" id="IPR001375">
    <property type="entry name" value="Peptidase_S9_cat"/>
</dbReference>
<evidence type="ECO:0000259" key="3">
    <source>
        <dbReference type="Pfam" id="PF00326"/>
    </source>
</evidence>
<dbReference type="PANTHER" id="PTHR42776">
    <property type="entry name" value="SERINE PEPTIDASE S9 FAMILY MEMBER"/>
    <property type="match status" value="1"/>
</dbReference>
<feature type="signal peptide" evidence="2">
    <location>
        <begin position="1"/>
        <end position="25"/>
    </location>
</feature>